<evidence type="ECO:0000259" key="3">
    <source>
        <dbReference type="Pfam" id="PF26384"/>
    </source>
</evidence>
<dbReference type="InterPro" id="IPR058569">
    <property type="entry name" value="DUF6079_2nd"/>
</dbReference>
<dbReference type="Pfam" id="PF26387">
    <property type="entry name" value="DUF6079_5th"/>
    <property type="match status" value="1"/>
</dbReference>
<dbReference type="SUPFAM" id="SSF52540">
    <property type="entry name" value="P-loop containing nucleoside triphosphate hydrolases"/>
    <property type="match status" value="1"/>
</dbReference>
<keyword evidence="8" id="KW-1185">Reference proteome</keyword>
<evidence type="ECO:0000313" key="8">
    <source>
        <dbReference type="Proteomes" id="UP000256329"/>
    </source>
</evidence>
<dbReference type="InterPro" id="IPR058572">
    <property type="entry name" value="DUF6079_4th"/>
</dbReference>
<dbReference type="RefSeq" id="WP_115793167.1">
    <property type="nucleotide sequence ID" value="NZ_QSLN01000017.1"/>
</dbReference>
<dbReference type="InterPro" id="IPR058571">
    <property type="entry name" value="DUF6079_3rd"/>
</dbReference>
<name>A0A3D8P3V2_9THEO</name>
<sequence>MKYGDLIQFEPLETIIELRSADDYSQAERLVATYVISEDMKERLTEIVFPNLQFERPADNKGLLVVGNYGTGKSHLMSVLSAIAEHKDLVGRLKSPEVAEAAQPIAGKFKVIRTELGSTTMDFREFICAVLEEGLAQMGVSFKFPPRDKIPSHKPAFEEMMAAFHERYPDHGLLLVVDELLDYLGSRKDQELMLDLIFLREIGEICKNLRFRFIAGLQEALFDNPRFAPVANTLLKVKDRFEQVFIARRDIKFVVAERLLKKTAEQQLKIREHLQKFTRFYGNMNERLDEFVSLFPIHPDYIEMFERVRYVEKRAILKTISQAIKGMLDQEVPPDAPGILSYDHYWKVLKEDRSFRTIPEVREVIEVSTKLEELVETGYPKGKNKDLARRIIWGLSLHRLTIGDIEKPVGLTAEALRDTLCLFDPLVAELGGDPADDLRGEVETALRLIVQTVNGQFISATEQDAKGRPSGQFYLDIKKTVDYDAQIYRRAESLDNQRLDHAYFKALARVLDCSDSYYPDTHLAWEYEIEWKERKAPRIGYMFFGTPNQRSTAQPPRDFYLFFLPIYELPPFKDEKEPRDVFFRLSRRDELFETNLKRYAGAFDLAQVSSGKDKNIYEEKANKYLQELVKWLRENALTAFDVTYQGRTKPLQEWIKKGLLRASREVDVRDLVNLVASTCLAAHFENLAPEYPEFSVLITSQNLGQAAQDALRWMKGAVQPKLGRAVLEALELIEDGRLHPRNSRYARYILELLQAKEPGRVLNRDELIQDVYGVEYMAPDQYRLEPELVVVLLAALVYTGDAVLALPGNRKFDAGSFGELVETPIKELVNFRHLERPKEWNLPALQALFEFFGLPTGLARQVTQGDSEPVQGLQAAVEQLLERVARAQERLRSGTFLWGQELLPKDRKENYAAKLAELKGFLESLRVYSSAGMLKNLRYDVPAIEAQREGLEALKQVENLLDLIQDMDAKVRYLSEAEKVLPEHHPWIEEAKKVKEDLLVRVSDFSSAARVEIERELAALKRSYIESYVALHAKARLGAAEDRRKSEFLKDKRLEALRKLATINILPTGQLTDLQNRLAELKSCPNLTTQELEERPWCPHCGFKPREESADASAATILQSLDEEMDRLLESWTATLVDNLADPTVRQNLELLKPEVRVKVEEFLQTQKLPSELENDFIQAVRELLKGLNKVTIGADELKRALAHDGQPATLKEIKKRFEDFLNERTKGMDPDTVRIVLE</sequence>
<dbReference type="Pfam" id="PF26385">
    <property type="entry name" value="DUF6079_4th"/>
    <property type="match status" value="1"/>
</dbReference>
<accession>A0A3D8P3V2</accession>
<dbReference type="OrthoDB" id="8780745at2"/>
<feature type="domain" description="DUF6079" evidence="4">
    <location>
        <begin position="705"/>
        <end position="836"/>
    </location>
</feature>
<feature type="domain" description="DUF6079" evidence="5">
    <location>
        <begin position="841"/>
        <end position="1032"/>
    </location>
</feature>
<feature type="domain" description="DUF6079" evidence="6">
    <location>
        <begin position="1041"/>
        <end position="1130"/>
    </location>
</feature>
<dbReference type="InterPro" id="IPR045725">
    <property type="entry name" value="DUF6079_N"/>
</dbReference>
<feature type="domain" description="DUF6079" evidence="3">
    <location>
        <begin position="485"/>
        <end position="686"/>
    </location>
</feature>
<dbReference type="Pfam" id="PF26388">
    <property type="entry name" value="DUF6079_6th"/>
    <property type="match status" value="1"/>
</dbReference>
<dbReference type="Pfam" id="PF26383">
    <property type="entry name" value="DUF6079_2nd"/>
    <property type="match status" value="1"/>
</dbReference>
<keyword evidence="7" id="KW-0067">ATP-binding</keyword>
<evidence type="ECO:0000259" key="5">
    <source>
        <dbReference type="Pfam" id="PF26387"/>
    </source>
</evidence>
<evidence type="ECO:0000259" key="1">
    <source>
        <dbReference type="Pfam" id="PF19557"/>
    </source>
</evidence>
<organism evidence="7 8">
    <name type="scientific">Ammonifex thiophilus</name>
    <dbReference type="NCBI Taxonomy" id="444093"/>
    <lineage>
        <taxon>Bacteria</taxon>
        <taxon>Bacillati</taxon>
        <taxon>Bacillota</taxon>
        <taxon>Clostridia</taxon>
        <taxon>Thermoanaerobacterales</taxon>
        <taxon>Thermoanaerobacteraceae</taxon>
        <taxon>Ammonifex</taxon>
    </lineage>
</organism>
<dbReference type="EMBL" id="QSLN01000017">
    <property type="protein sequence ID" value="RDV81702.1"/>
    <property type="molecule type" value="Genomic_DNA"/>
</dbReference>
<feature type="domain" description="DUF6079" evidence="2">
    <location>
        <begin position="263"/>
        <end position="481"/>
    </location>
</feature>
<dbReference type="GO" id="GO:0005524">
    <property type="term" value="F:ATP binding"/>
    <property type="evidence" value="ECO:0007669"/>
    <property type="project" value="UniProtKB-KW"/>
</dbReference>
<feature type="domain" description="DUF6079" evidence="1">
    <location>
        <begin position="20"/>
        <end position="248"/>
    </location>
</feature>
<dbReference type="InterPro" id="IPR027417">
    <property type="entry name" value="P-loop_NTPase"/>
</dbReference>
<dbReference type="Pfam" id="PF19557">
    <property type="entry name" value="DUF6079_1st"/>
    <property type="match status" value="1"/>
</dbReference>
<evidence type="ECO:0000259" key="2">
    <source>
        <dbReference type="Pfam" id="PF26383"/>
    </source>
</evidence>
<comment type="caution">
    <text evidence="7">The sequence shown here is derived from an EMBL/GenBank/DDBJ whole genome shotgun (WGS) entry which is preliminary data.</text>
</comment>
<gene>
    <name evidence="7" type="ORF">DXX99_09070</name>
</gene>
<evidence type="ECO:0000313" key="7">
    <source>
        <dbReference type="EMBL" id="RDV81702.1"/>
    </source>
</evidence>
<dbReference type="AlphaFoldDB" id="A0A3D8P3V2"/>
<protein>
    <submittedName>
        <fullName evidence="7">ATP-binding protein</fullName>
    </submittedName>
</protein>
<evidence type="ECO:0000259" key="4">
    <source>
        <dbReference type="Pfam" id="PF26385"/>
    </source>
</evidence>
<dbReference type="InterPro" id="IPR058574">
    <property type="entry name" value="DUF6079_6th"/>
</dbReference>
<evidence type="ECO:0000259" key="6">
    <source>
        <dbReference type="Pfam" id="PF26388"/>
    </source>
</evidence>
<dbReference type="InterPro" id="IPR058573">
    <property type="entry name" value="DUF6079_5th"/>
</dbReference>
<reference evidence="7 8" key="1">
    <citation type="submission" date="2018-08" db="EMBL/GenBank/DDBJ databases">
        <title>Form III RuBisCO-mediated autotrophy in Thermodesulfobium bacteria.</title>
        <authorList>
            <person name="Toshchakov S.V."/>
            <person name="Kublanov I.V."/>
            <person name="Frolov E."/>
            <person name="Bonch-Osmolovskaya E.A."/>
            <person name="Tourova T.P."/>
            <person name="Chernych N.A."/>
            <person name="Lebedinsky A.V."/>
        </authorList>
    </citation>
    <scope>NUCLEOTIDE SEQUENCE [LARGE SCALE GENOMIC DNA]</scope>
    <source>
        <strain evidence="7 8">SR</strain>
    </source>
</reference>
<keyword evidence="7" id="KW-0547">Nucleotide-binding</keyword>
<dbReference type="Proteomes" id="UP000256329">
    <property type="component" value="Unassembled WGS sequence"/>
</dbReference>
<dbReference type="Pfam" id="PF26384">
    <property type="entry name" value="DUF6079_3rd"/>
    <property type="match status" value="1"/>
</dbReference>
<proteinExistence type="predicted"/>